<feature type="compositionally biased region" description="Basic and acidic residues" evidence="1">
    <location>
        <begin position="225"/>
        <end position="237"/>
    </location>
</feature>
<accession>A0ABD3DYV8</accession>
<organism evidence="2 3">
    <name type="scientific">Castilleja foliolosa</name>
    <dbReference type="NCBI Taxonomy" id="1961234"/>
    <lineage>
        <taxon>Eukaryota</taxon>
        <taxon>Viridiplantae</taxon>
        <taxon>Streptophyta</taxon>
        <taxon>Embryophyta</taxon>
        <taxon>Tracheophyta</taxon>
        <taxon>Spermatophyta</taxon>
        <taxon>Magnoliopsida</taxon>
        <taxon>eudicotyledons</taxon>
        <taxon>Gunneridae</taxon>
        <taxon>Pentapetalae</taxon>
        <taxon>asterids</taxon>
        <taxon>lamiids</taxon>
        <taxon>Lamiales</taxon>
        <taxon>Orobanchaceae</taxon>
        <taxon>Pedicularideae</taxon>
        <taxon>Castillejinae</taxon>
        <taxon>Castilleja</taxon>
    </lineage>
</organism>
<proteinExistence type="predicted"/>
<dbReference type="PANTHER" id="PTHR34835:SF90">
    <property type="entry name" value="AMINOTRANSFERASE-LIKE PLANT MOBILE DOMAIN-CONTAINING PROTEIN"/>
    <property type="match status" value="1"/>
</dbReference>
<feature type="compositionally biased region" description="Basic and acidic residues" evidence="1">
    <location>
        <begin position="208"/>
        <end position="217"/>
    </location>
</feature>
<sequence>MVAAEMVAVDLGLSSISGESSIWLKLMMMMMQAVGGGQFDDDDDAGRRRGVPRCAAVGDMPPKQTKGVPVPIVFVVPEVVSSITGLGFSLQEELAQIMPEITPDLPAETVATFSEAINPRKINPDETNQCQKPTRKKTKLPSKNEIKKLKKDVQNEDKESDKGNQNLTDTPEEEVCNLDKGEGEVSKPRSRVKRRAPRLAYQKKKQPEKKSDNKQFDDSEDVFVEDQRKKSVKKPKESNVVTAAKNTKTKGGKIDSAAKNKKTTEKKKTRVKKQIDISAEKEKEAEEDDNLNEVAAENQPAKNKVDVQNSVEEPKVKKEQKLKKEKINLKEEGSEVPRIIVPKSNLRVRTSPSPIYGLIDYLTDEQKEAVREIGFGGLLKLTLRENQMDLICFLLNVFDFSGCSLDMRRGELVIGEEDVLSVFDLPQGKGVVNEMSLLKGNENFDKFVRDYRRRWDLEWGSPLLKVMEESLIERQYYGDDFKRDFVVVAVTSLFHSNQDRNVNLRILDSLYDVNEIKNLNWCAYVIQKLLSTVNDWRKSKASKPWFTCPSVLLMLCYLDRVEFKAHVQNQRTFPVCSNWKSKDVRKRLDKESDAGGFGNGIILDCLRKPEDENDEKDKKADSRTVKRLKNVFDKMTSAVNEFKDVMGDMGKDPSKIERVLKKPFDDEYNSSQEAKMEQMPEIRRDPSLLPETNKYNDLFRDPDYFSNPETGHSLFGFWDACFIRKAKNQNDGVEGISTLVANAKNETKRDTEKSTFVPKANTESKDVIDESEEDIHDVLIRANEYRYFRYLHVKLKSAFWKNNGKLLKEIVTKKEQIISDYAFGRMDSKNKREILFHGLGHKALKKDFVTLRSEQWVFIQCDTDCGVYTMRHLETYNGSKTWDCGFVKEKDSVILNTLRAKYCSAIIMMPINNKKDEVLRKARSNTMICKM</sequence>
<reference evidence="3" key="1">
    <citation type="journal article" date="2024" name="IScience">
        <title>Strigolactones Initiate the Formation of Haustorium-like Structures in Castilleja.</title>
        <authorList>
            <person name="Buerger M."/>
            <person name="Peterson D."/>
            <person name="Chory J."/>
        </authorList>
    </citation>
    <scope>NUCLEOTIDE SEQUENCE [LARGE SCALE GENOMIC DNA]</scope>
</reference>
<protein>
    <submittedName>
        <fullName evidence="2">Uncharacterized protein</fullName>
    </submittedName>
</protein>
<feature type="compositionally biased region" description="Basic and acidic residues" evidence="1">
    <location>
        <begin position="142"/>
        <end position="162"/>
    </location>
</feature>
<dbReference type="Proteomes" id="UP001632038">
    <property type="component" value="Unassembled WGS sequence"/>
</dbReference>
<feature type="compositionally biased region" description="Basic residues" evidence="1">
    <location>
        <begin position="188"/>
        <end position="207"/>
    </location>
</feature>
<evidence type="ECO:0000313" key="2">
    <source>
        <dbReference type="EMBL" id="KAL3646802.1"/>
    </source>
</evidence>
<comment type="caution">
    <text evidence="2">The sequence shown here is derived from an EMBL/GenBank/DDBJ whole genome shotgun (WGS) entry which is preliminary data.</text>
</comment>
<dbReference type="AlphaFoldDB" id="A0ABD3DYV8"/>
<feature type="region of interest" description="Disordered" evidence="1">
    <location>
        <begin position="118"/>
        <end position="310"/>
    </location>
</feature>
<feature type="compositionally biased region" description="Basic residues" evidence="1">
    <location>
        <begin position="259"/>
        <end position="272"/>
    </location>
</feature>
<evidence type="ECO:0000256" key="1">
    <source>
        <dbReference type="SAM" id="MobiDB-lite"/>
    </source>
</evidence>
<feature type="compositionally biased region" description="Basic and acidic residues" evidence="1">
    <location>
        <begin position="273"/>
        <end position="284"/>
    </location>
</feature>
<evidence type="ECO:0000313" key="3">
    <source>
        <dbReference type="Proteomes" id="UP001632038"/>
    </source>
</evidence>
<keyword evidence="3" id="KW-1185">Reference proteome</keyword>
<name>A0ABD3DYV8_9LAMI</name>
<dbReference type="PANTHER" id="PTHR34835">
    <property type="entry name" value="OS07G0283600 PROTEIN-RELATED"/>
    <property type="match status" value="1"/>
</dbReference>
<feature type="compositionally biased region" description="Basic and acidic residues" evidence="1">
    <location>
        <begin position="177"/>
        <end position="187"/>
    </location>
</feature>
<dbReference type="EMBL" id="JAVIJP010000011">
    <property type="protein sequence ID" value="KAL3646802.1"/>
    <property type="molecule type" value="Genomic_DNA"/>
</dbReference>
<gene>
    <name evidence="2" type="ORF">CASFOL_009346</name>
</gene>